<dbReference type="PANTHER" id="PTHR11364">
    <property type="entry name" value="THIOSULFATE SULFERTANSFERASE"/>
    <property type="match status" value="1"/>
</dbReference>
<dbReference type="InterPro" id="IPR036873">
    <property type="entry name" value="Rhodanese-like_dom_sf"/>
</dbReference>
<evidence type="ECO:0000259" key="4">
    <source>
        <dbReference type="PROSITE" id="PS50206"/>
    </source>
</evidence>
<dbReference type="CDD" id="cd01449">
    <property type="entry name" value="TST_Repeat_2"/>
    <property type="match status" value="1"/>
</dbReference>
<dbReference type="SMART" id="SM00450">
    <property type="entry name" value="RHOD"/>
    <property type="match status" value="2"/>
</dbReference>
<accession>A0ABT3P6I7</accession>
<feature type="domain" description="Rhodanese" evidence="4">
    <location>
        <begin position="162"/>
        <end position="275"/>
    </location>
</feature>
<dbReference type="InterPro" id="IPR001307">
    <property type="entry name" value="Thiosulphate_STrfase_CS"/>
</dbReference>
<gene>
    <name evidence="5" type="ORF">OPS25_07760</name>
</gene>
<dbReference type="Pfam" id="PF00581">
    <property type="entry name" value="Rhodanese"/>
    <property type="match status" value="2"/>
</dbReference>
<keyword evidence="2" id="KW-0677">Repeat</keyword>
<dbReference type="SUPFAM" id="SSF52821">
    <property type="entry name" value="Rhodanese/Cell cycle control phosphatase"/>
    <property type="match status" value="2"/>
</dbReference>
<proteinExistence type="predicted"/>
<organism evidence="5 6">
    <name type="scientific">Alteromonas aquimaris</name>
    <dbReference type="NCBI Taxonomy" id="2998417"/>
    <lineage>
        <taxon>Bacteria</taxon>
        <taxon>Pseudomonadati</taxon>
        <taxon>Pseudomonadota</taxon>
        <taxon>Gammaproteobacteria</taxon>
        <taxon>Alteromonadales</taxon>
        <taxon>Alteromonadaceae</taxon>
        <taxon>Alteromonas/Salinimonas group</taxon>
        <taxon>Alteromonas</taxon>
    </lineage>
</organism>
<evidence type="ECO:0000256" key="2">
    <source>
        <dbReference type="ARBA" id="ARBA00022737"/>
    </source>
</evidence>
<feature type="domain" description="Rhodanese" evidence="4">
    <location>
        <begin position="43"/>
        <end position="132"/>
    </location>
</feature>
<reference evidence="5" key="1">
    <citation type="submission" date="2022-11" db="EMBL/GenBank/DDBJ databases">
        <title>Alteromonas sp. nov., isolated from sea water of the Qingdao.</title>
        <authorList>
            <person name="Wang Q."/>
        </authorList>
    </citation>
    <scope>NUCLEOTIDE SEQUENCE</scope>
    <source>
        <strain evidence="5">ASW11-7</strain>
    </source>
</reference>
<dbReference type="CDD" id="cd01448">
    <property type="entry name" value="TST_Repeat_1"/>
    <property type="match status" value="1"/>
</dbReference>
<name>A0ABT3P6I7_9ALTE</name>
<evidence type="ECO:0000256" key="3">
    <source>
        <dbReference type="RuleBase" id="RU000507"/>
    </source>
</evidence>
<sequence>MDPYLIEPPQLSDELYSTRVVLLRAVMKHPFQHESDQDNHDYLPQARNFDLEGQGSDSLSSLPHTLPTVEKLSHYLGSLGIAITTPVVIYDDTGIFSAPRVWWMLKSIGHEAVSVLNGGMPAWKNAGFTLNAEPASPGRNRLYEAQPQAGWFVDKSAVLDAISSSVQIIDARSPDRFAGRAREPRAGVVSGHVPGSKNLPFAILLEQNKFKSASELATLFSRAGIDITQPMIVLCGSGVTACIVGMAALICGAKQVSVYDGSWSEWGSCDECPVETLGD</sequence>
<protein>
    <recommendedName>
        <fullName evidence="3">Sulfurtransferase</fullName>
    </recommendedName>
</protein>
<dbReference type="Gene3D" id="3.40.250.10">
    <property type="entry name" value="Rhodanese-like domain"/>
    <property type="match status" value="2"/>
</dbReference>
<keyword evidence="6" id="KW-1185">Reference proteome</keyword>
<evidence type="ECO:0000256" key="1">
    <source>
        <dbReference type="ARBA" id="ARBA00022679"/>
    </source>
</evidence>
<evidence type="ECO:0000313" key="5">
    <source>
        <dbReference type="EMBL" id="MCW8108386.1"/>
    </source>
</evidence>
<dbReference type="InterPro" id="IPR045078">
    <property type="entry name" value="TST/MPST-like"/>
</dbReference>
<dbReference type="EMBL" id="JAPFRD010000010">
    <property type="protein sequence ID" value="MCW8108386.1"/>
    <property type="molecule type" value="Genomic_DNA"/>
</dbReference>
<evidence type="ECO:0000313" key="6">
    <source>
        <dbReference type="Proteomes" id="UP001142810"/>
    </source>
</evidence>
<keyword evidence="1 3" id="KW-0808">Transferase</keyword>
<dbReference type="Proteomes" id="UP001142810">
    <property type="component" value="Unassembled WGS sequence"/>
</dbReference>
<dbReference type="InterPro" id="IPR001763">
    <property type="entry name" value="Rhodanese-like_dom"/>
</dbReference>
<dbReference type="RefSeq" id="WP_265617108.1">
    <property type="nucleotide sequence ID" value="NZ_JAPFRD010000010.1"/>
</dbReference>
<comment type="caution">
    <text evidence="5">The sequence shown here is derived from an EMBL/GenBank/DDBJ whole genome shotgun (WGS) entry which is preliminary data.</text>
</comment>
<dbReference type="PROSITE" id="PS00683">
    <property type="entry name" value="RHODANESE_2"/>
    <property type="match status" value="1"/>
</dbReference>
<dbReference type="PANTHER" id="PTHR11364:SF27">
    <property type="entry name" value="SULFURTRANSFERASE"/>
    <property type="match status" value="1"/>
</dbReference>
<dbReference type="PROSITE" id="PS50206">
    <property type="entry name" value="RHODANESE_3"/>
    <property type="match status" value="2"/>
</dbReference>